<evidence type="ECO:0000256" key="4">
    <source>
        <dbReference type="ARBA" id="ARBA00022500"/>
    </source>
</evidence>
<dbReference type="FunFam" id="3.30.450.20:FF:000046">
    <property type="entry name" value="Aerotaxis sensor receptor"/>
    <property type="match status" value="1"/>
</dbReference>
<evidence type="ECO:0000313" key="16">
    <source>
        <dbReference type="Proteomes" id="UP000463939"/>
    </source>
</evidence>
<dbReference type="GO" id="GO:0004888">
    <property type="term" value="F:transmembrane signaling receptor activity"/>
    <property type="evidence" value="ECO:0007669"/>
    <property type="project" value="InterPro"/>
</dbReference>
<keyword evidence="6 11" id="KW-0812">Transmembrane</keyword>
<reference evidence="16" key="1">
    <citation type="submission" date="2019-11" db="EMBL/GenBank/DDBJ databases">
        <title>Isolation and characterization of a novel species in the genus Sulfuriferula.</title>
        <authorList>
            <person name="Mochizuki J."/>
            <person name="Kojima H."/>
            <person name="Fukui M."/>
        </authorList>
    </citation>
    <scope>NUCLEOTIDE SEQUENCE [LARGE SCALE GENOMIC DNA]</scope>
    <source>
        <strain evidence="16">SGTM</strain>
    </source>
</reference>
<dbReference type="GO" id="GO:0005886">
    <property type="term" value="C:plasma membrane"/>
    <property type="evidence" value="ECO:0007669"/>
    <property type="project" value="UniProtKB-SubCell"/>
</dbReference>
<keyword evidence="10" id="KW-0807">Transducer</keyword>
<keyword evidence="8 11" id="KW-0472">Membrane</keyword>
<dbReference type="EMBL" id="AP021881">
    <property type="protein sequence ID" value="BBP02385.1"/>
    <property type="molecule type" value="Genomic_DNA"/>
</dbReference>
<dbReference type="SMART" id="SM00091">
    <property type="entry name" value="PAS"/>
    <property type="match status" value="1"/>
</dbReference>
<evidence type="ECO:0000256" key="7">
    <source>
        <dbReference type="ARBA" id="ARBA00022989"/>
    </source>
</evidence>
<dbReference type="SMART" id="SM00086">
    <property type="entry name" value="PAC"/>
    <property type="match status" value="1"/>
</dbReference>
<dbReference type="PRINTS" id="PR00260">
    <property type="entry name" value="CHEMTRNSDUCR"/>
</dbReference>
<accession>A0A809RLT7</accession>
<dbReference type="KEGG" id="sniv:SFSGTM_30930"/>
<dbReference type="Gene3D" id="3.30.450.20">
    <property type="entry name" value="PAS domain"/>
    <property type="match status" value="1"/>
</dbReference>
<feature type="transmembrane region" description="Helical" evidence="11">
    <location>
        <begin position="169"/>
        <end position="188"/>
    </location>
</feature>
<evidence type="ECO:0000259" key="13">
    <source>
        <dbReference type="PROSITE" id="PS50112"/>
    </source>
</evidence>
<evidence type="ECO:0000256" key="9">
    <source>
        <dbReference type="ARBA" id="ARBA00029447"/>
    </source>
</evidence>
<dbReference type="CDD" id="cd11386">
    <property type="entry name" value="MCP_signal"/>
    <property type="match status" value="1"/>
</dbReference>
<feature type="domain" description="HAMP" evidence="14">
    <location>
        <begin position="216"/>
        <end position="268"/>
    </location>
</feature>
<dbReference type="Gene3D" id="1.10.287.950">
    <property type="entry name" value="Methyl-accepting chemotaxis protein"/>
    <property type="match status" value="1"/>
</dbReference>
<dbReference type="FunFam" id="1.10.287.950:FF:000001">
    <property type="entry name" value="Methyl-accepting chemotaxis sensory transducer"/>
    <property type="match status" value="1"/>
</dbReference>
<dbReference type="PROSITE" id="PS50111">
    <property type="entry name" value="CHEMOTAXIS_TRANSDUC_2"/>
    <property type="match status" value="1"/>
</dbReference>
<keyword evidence="5" id="KW-0997">Cell inner membrane</keyword>
<sequence>MRKNFPVTEREYILNDGQAIVSTTNLKGQITYVNPYFLEVSGFTEQELINAPHNIVRHPDMPEAAFADLWITLKSGLPWTGMVKNRCKNGDYYWVVANVIPVIEKGMPVGYMSVRTKPTREQVKQATQLYEEINAGNPRKLAIKNGAAVKSGWAGKLAALTKMSLAQRLAWNFSFILLVLCAISIFAWVSGTHIFLGIASVLAILMTMYSWYSLTQTIVVPLRSAIKATHILAGGDLTTRLEVQGHDEFGQLLLGLRQLNINLHTIIGDVRSSFARIGIATQEVAAGNMDLSGRTEAQAASLEETAASMMQFTSTVKKNTAHAVEANSLANEATSVAEKGGVVVAKVVTAMSDINTSSRKIVDIIGLIDSIAFQTNILALNAAVEAARAGEQGRGFAVVATEVRSLAQRSAAAAKEIKSLIDVSVAKVDEGAALADEAGSNMNEIVNAIKRVSVIMNEISVASREQSIGIGQVNDAIAEMDEVTQRNAAQVEEAAAAAAILEEQTLSLINALKVFKIDGATDVPRKASGKMRVLTK</sequence>
<dbReference type="InterPro" id="IPR051310">
    <property type="entry name" value="MCP_chemotaxis"/>
</dbReference>
<dbReference type="RefSeq" id="WP_162086025.1">
    <property type="nucleotide sequence ID" value="NZ_AP021881.1"/>
</dbReference>
<proteinExistence type="inferred from homology"/>
<evidence type="ECO:0000256" key="11">
    <source>
        <dbReference type="SAM" id="Phobius"/>
    </source>
</evidence>
<dbReference type="Pfam" id="PF00015">
    <property type="entry name" value="MCPsignal"/>
    <property type="match status" value="1"/>
</dbReference>
<dbReference type="GO" id="GO:0007165">
    <property type="term" value="P:signal transduction"/>
    <property type="evidence" value="ECO:0007669"/>
    <property type="project" value="UniProtKB-KW"/>
</dbReference>
<evidence type="ECO:0000256" key="6">
    <source>
        <dbReference type="ARBA" id="ARBA00022692"/>
    </source>
</evidence>
<evidence type="ECO:0000313" key="15">
    <source>
        <dbReference type="EMBL" id="BBP02385.1"/>
    </source>
</evidence>
<comment type="similarity">
    <text evidence="9">Belongs to the methyl-accepting chemotaxis (MCP) protein family.</text>
</comment>
<dbReference type="InterPro" id="IPR000014">
    <property type="entry name" value="PAS"/>
</dbReference>
<evidence type="ECO:0000256" key="3">
    <source>
        <dbReference type="ARBA" id="ARBA00022481"/>
    </source>
</evidence>
<evidence type="ECO:0000256" key="2">
    <source>
        <dbReference type="ARBA" id="ARBA00022475"/>
    </source>
</evidence>
<evidence type="ECO:0000259" key="12">
    <source>
        <dbReference type="PROSITE" id="PS50111"/>
    </source>
</evidence>
<dbReference type="SUPFAM" id="SSF55785">
    <property type="entry name" value="PYP-like sensor domain (PAS domain)"/>
    <property type="match status" value="1"/>
</dbReference>
<dbReference type="InterPro" id="IPR004090">
    <property type="entry name" value="Chemotax_Me-accpt_rcpt"/>
</dbReference>
<dbReference type="NCBIfam" id="TIGR00229">
    <property type="entry name" value="sensory_box"/>
    <property type="match status" value="1"/>
</dbReference>
<dbReference type="Pfam" id="PF08447">
    <property type="entry name" value="PAS_3"/>
    <property type="match status" value="1"/>
</dbReference>
<keyword evidence="3" id="KW-0488">Methylation</keyword>
<dbReference type="SMART" id="SM00283">
    <property type="entry name" value="MA"/>
    <property type="match status" value="1"/>
</dbReference>
<comment type="subcellular location">
    <subcellularLocation>
        <location evidence="1">Cell inner membrane</location>
        <topology evidence="1">Multi-pass membrane protein</topology>
    </subcellularLocation>
</comment>
<keyword evidence="15" id="KW-0675">Receptor</keyword>
<protein>
    <submittedName>
        <fullName evidence="15">Aerotaxis sensor receptor</fullName>
    </submittedName>
</protein>
<gene>
    <name evidence="15" type="ORF">SFSGTM_30930</name>
</gene>
<dbReference type="AlphaFoldDB" id="A0A809RLT7"/>
<evidence type="ECO:0000256" key="5">
    <source>
        <dbReference type="ARBA" id="ARBA00022519"/>
    </source>
</evidence>
<keyword evidence="16" id="KW-1185">Reference proteome</keyword>
<feature type="domain" description="PAS" evidence="13">
    <location>
        <begin position="25"/>
        <end position="50"/>
    </location>
</feature>
<keyword evidence="4" id="KW-0145">Chemotaxis</keyword>
<dbReference type="InterPro" id="IPR013655">
    <property type="entry name" value="PAS_fold_3"/>
</dbReference>
<evidence type="ECO:0000256" key="8">
    <source>
        <dbReference type="ARBA" id="ARBA00023136"/>
    </source>
</evidence>
<dbReference type="PANTHER" id="PTHR43531:SF7">
    <property type="entry name" value="AEROTAXIS RECEPTOR"/>
    <property type="match status" value="1"/>
</dbReference>
<dbReference type="SUPFAM" id="SSF58104">
    <property type="entry name" value="Methyl-accepting chemotaxis protein (MCP) signaling domain"/>
    <property type="match status" value="1"/>
</dbReference>
<dbReference type="Proteomes" id="UP000463939">
    <property type="component" value="Chromosome"/>
</dbReference>
<dbReference type="SMART" id="SM00304">
    <property type="entry name" value="HAMP"/>
    <property type="match status" value="1"/>
</dbReference>
<evidence type="ECO:0000256" key="10">
    <source>
        <dbReference type="PROSITE-ProRule" id="PRU00284"/>
    </source>
</evidence>
<dbReference type="InterPro" id="IPR003660">
    <property type="entry name" value="HAMP_dom"/>
</dbReference>
<dbReference type="PROSITE" id="PS50885">
    <property type="entry name" value="HAMP"/>
    <property type="match status" value="1"/>
</dbReference>
<dbReference type="Pfam" id="PF00672">
    <property type="entry name" value="HAMP"/>
    <property type="match status" value="1"/>
</dbReference>
<dbReference type="InterPro" id="IPR001610">
    <property type="entry name" value="PAC"/>
</dbReference>
<organism evidence="15 16">
    <name type="scientific">Sulfuriferula nivalis</name>
    <dbReference type="NCBI Taxonomy" id="2675298"/>
    <lineage>
        <taxon>Bacteria</taxon>
        <taxon>Pseudomonadati</taxon>
        <taxon>Pseudomonadota</taxon>
        <taxon>Betaproteobacteria</taxon>
        <taxon>Nitrosomonadales</taxon>
        <taxon>Sulfuricellaceae</taxon>
        <taxon>Sulfuriferula</taxon>
    </lineage>
</organism>
<dbReference type="CDD" id="cd06225">
    <property type="entry name" value="HAMP"/>
    <property type="match status" value="1"/>
</dbReference>
<dbReference type="PANTHER" id="PTHR43531">
    <property type="entry name" value="PROTEIN ICFG"/>
    <property type="match status" value="1"/>
</dbReference>
<dbReference type="CDD" id="cd00130">
    <property type="entry name" value="PAS"/>
    <property type="match status" value="1"/>
</dbReference>
<evidence type="ECO:0000256" key="1">
    <source>
        <dbReference type="ARBA" id="ARBA00004429"/>
    </source>
</evidence>
<dbReference type="PROSITE" id="PS50112">
    <property type="entry name" value="PAS"/>
    <property type="match status" value="1"/>
</dbReference>
<dbReference type="InterPro" id="IPR004089">
    <property type="entry name" value="MCPsignal_dom"/>
</dbReference>
<feature type="domain" description="Methyl-accepting transducer" evidence="12">
    <location>
        <begin position="273"/>
        <end position="502"/>
    </location>
</feature>
<keyword evidence="2" id="KW-1003">Cell membrane</keyword>
<keyword evidence="7 11" id="KW-1133">Transmembrane helix</keyword>
<evidence type="ECO:0000259" key="14">
    <source>
        <dbReference type="PROSITE" id="PS50885"/>
    </source>
</evidence>
<dbReference type="GO" id="GO:0052131">
    <property type="term" value="P:positive aerotaxis"/>
    <property type="evidence" value="ECO:0007669"/>
    <property type="project" value="UniProtKB-ARBA"/>
</dbReference>
<feature type="transmembrane region" description="Helical" evidence="11">
    <location>
        <begin position="194"/>
        <end position="214"/>
    </location>
</feature>
<name>A0A809RLT7_9PROT</name>
<dbReference type="InterPro" id="IPR035965">
    <property type="entry name" value="PAS-like_dom_sf"/>
</dbReference>